<gene>
    <name evidence="5" type="ORF">HYPDE_22843</name>
</gene>
<dbReference type="SUPFAM" id="SSF55811">
    <property type="entry name" value="Nudix"/>
    <property type="match status" value="1"/>
</dbReference>
<dbReference type="PROSITE" id="PS51462">
    <property type="entry name" value="NUDIX"/>
    <property type="match status" value="1"/>
</dbReference>
<organism evidence="5 6">
    <name type="scientific">Hyphomicrobium denitrificans 1NES1</name>
    <dbReference type="NCBI Taxonomy" id="670307"/>
    <lineage>
        <taxon>Bacteria</taxon>
        <taxon>Pseudomonadati</taxon>
        <taxon>Pseudomonadota</taxon>
        <taxon>Alphaproteobacteria</taxon>
        <taxon>Hyphomicrobiales</taxon>
        <taxon>Hyphomicrobiaceae</taxon>
        <taxon>Hyphomicrobium</taxon>
    </lineage>
</organism>
<proteinExistence type="inferred from homology"/>
<dbReference type="InterPro" id="IPR015797">
    <property type="entry name" value="NUDIX_hydrolase-like_dom_sf"/>
</dbReference>
<keyword evidence="2 3" id="KW-0378">Hydrolase</keyword>
<dbReference type="eggNOG" id="COG1051">
    <property type="taxonomic scope" value="Bacteria"/>
</dbReference>
<dbReference type="PROSITE" id="PS00893">
    <property type="entry name" value="NUDIX_BOX"/>
    <property type="match status" value="1"/>
</dbReference>
<feature type="domain" description="Nudix hydrolase" evidence="4">
    <location>
        <begin position="17"/>
        <end position="143"/>
    </location>
</feature>
<name>N0B867_9HYPH</name>
<dbReference type="GO" id="GO:0016787">
    <property type="term" value="F:hydrolase activity"/>
    <property type="evidence" value="ECO:0007669"/>
    <property type="project" value="UniProtKB-KW"/>
</dbReference>
<sequence>MTVPLQLASHLSRRSDLVTLGVQGVIANAASEVLLVRHGYRPGWHFPGGGVERRETIDRALCRELNEEAGVILVQPARLFGIYTNFEVFPGDHVVLFIVEHWRQDHIPAANAEISEQRFFALDRLPRTITAATKRRLDEVFGGAERANTW</sequence>
<dbReference type="AlphaFoldDB" id="N0B867"/>
<reference evidence="5 6" key="1">
    <citation type="journal article" date="2013" name="Genome Announc.">
        <title>Genome sequences for three denitrifying bacterial strains isolated from a uranium- and nitrate-contaminated subsurface environment.</title>
        <authorList>
            <person name="Venkatramanan R."/>
            <person name="Prakash O."/>
            <person name="Woyke T."/>
            <person name="Chain P."/>
            <person name="Goodwin L.A."/>
            <person name="Watson D."/>
            <person name="Brooks S."/>
            <person name="Kostka J.E."/>
            <person name="Green S.J."/>
        </authorList>
    </citation>
    <scope>NUCLEOTIDE SEQUENCE [LARGE SCALE GENOMIC DNA]</scope>
    <source>
        <strain evidence="5 6">1NES1</strain>
    </source>
</reference>
<evidence type="ECO:0000256" key="3">
    <source>
        <dbReference type="RuleBase" id="RU003476"/>
    </source>
</evidence>
<dbReference type="InterPro" id="IPR020084">
    <property type="entry name" value="NUDIX_hydrolase_CS"/>
</dbReference>
<dbReference type="Gene3D" id="3.90.79.10">
    <property type="entry name" value="Nucleoside Triphosphate Pyrophosphohydrolase"/>
    <property type="match status" value="1"/>
</dbReference>
<comment type="cofactor">
    <cofactor evidence="1">
        <name>Mg(2+)</name>
        <dbReference type="ChEBI" id="CHEBI:18420"/>
    </cofactor>
</comment>
<dbReference type="PRINTS" id="PR00502">
    <property type="entry name" value="NUDIXFAMILY"/>
</dbReference>
<dbReference type="InterPro" id="IPR020476">
    <property type="entry name" value="Nudix_hydrolase"/>
</dbReference>
<evidence type="ECO:0000256" key="2">
    <source>
        <dbReference type="ARBA" id="ARBA00022801"/>
    </source>
</evidence>
<keyword evidence="6" id="KW-1185">Reference proteome</keyword>
<protein>
    <submittedName>
        <fullName evidence="5">NUDIX hydrolase</fullName>
    </submittedName>
</protein>
<dbReference type="PANTHER" id="PTHR43046:SF14">
    <property type="entry name" value="MUTT_NUDIX FAMILY PROTEIN"/>
    <property type="match status" value="1"/>
</dbReference>
<comment type="similarity">
    <text evidence="3">Belongs to the Nudix hydrolase family.</text>
</comment>
<dbReference type="InterPro" id="IPR000086">
    <property type="entry name" value="NUDIX_hydrolase_dom"/>
</dbReference>
<dbReference type="CDD" id="cd04680">
    <property type="entry name" value="NUDIX_Hydrolase"/>
    <property type="match status" value="1"/>
</dbReference>
<evidence type="ECO:0000256" key="1">
    <source>
        <dbReference type="ARBA" id="ARBA00001946"/>
    </source>
</evidence>
<dbReference type="KEGG" id="hdt:HYPDE_22843"/>
<dbReference type="STRING" id="670307.HYPDE_22843"/>
<dbReference type="Proteomes" id="UP000005952">
    <property type="component" value="Chromosome"/>
</dbReference>
<dbReference type="EMBL" id="CP005587">
    <property type="protein sequence ID" value="AGK56255.1"/>
    <property type="molecule type" value="Genomic_DNA"/>
</dbReference>
<dbReference type="HOGENOM" id="CLU_037162_10_1_5"/>
<evidence type="ECO:0000259" key="4">
    <source>
        <dbReference type="PROSITE" id="PS51462"/>
    </source>
</evidence>
<evidence type="ECO:0000313" key="6">
    <source>
        <dbReference type="Proteomes" id="UP000005952"/>
    </source>
</evidence>
<dbReference type="PANTHER" id="PTHR43046">
    <property type="entry name" value="GDP-MANNOSE MANNOSYL HYDROLASE"/>
    <property type="match status" value="1"/>
</dbReference>
<evidence type="ECO:0000313" key="5">
    <source>
        <dbReference type="EMBL" id="AGK56255.1"/>
    </source>
</evidence>
<accession>N0B867</accession>
<dbReference type="Pfam" id="PF00293">
    <property type="entry name" value="NUDIX"/>
    <property type="match status" value="1"/>
</dbReference>